<dbReference type="GO" id="GO:0008360">
    <property type="term" value="P:regulation of cell shape"/>
    <property type="evidence" value="ECO:0007669"/>
    <property type="project" value="UniProtKB-KW"/>
</dbReference>
<dbReference type="InterPro" id="IPR036950">
    <property type="entry name" value="PBP_transglycosylase"/>
</dbReference>
<name>A0A1F6G1G6_9BACT</name>
<dbReference type="GO" id="GO:0009252">
    <property type="term" value="P:peptidoglycan biosynthetic process"/>
    <property type="evidence" value="ECO:0007669"/>
    <property type="project" value="UniProtKB-KW"/>
</dbReference>
<evidence type="ECO:0000256" key="11">
    <source>
        <dbReference type="ARBA" id="ARBA00023268"/>
    </source>
</evidence>
<dbReference type="Proteomes" id="UP000178601">
    <property type="component" value="Unassembled WGS sequence"/>
</dbReference>
<dbReference type="GO" id="GO:0005886">
    <property type="term" value="C:plasma membrane"/>
    <property type="evidence" value="ECO:0007669"/>
    <property type="project" value="UniProtKB-SubCell"/>
</dbReference>
<dbReference type="GO" id="GO:0008658">
    <property type="term" value="F:penicillin binding"/>
    <property type="evidence" value="ECO:0007669"/>
    <property type="project" value="InterPro"/>
</dbReference>
<dbReference type="EC" id="2.4.99.28" evidence="13"/>
<proteinExistence type="predicted"/>
<evidence type="ECO:0000313" key="19">
    <source>
        <dbReference type="EMBL" id="OGG91962.1"/>
    </source>
</evidence>
<keyword evidence="6" id="KW-0808">Transferase</keyword>
<evidence type="ECO:0000256" key="7">
    <source>
        <dbReference type="ARBA" id="ARBA00022801"/>
    </source>
</evidence>
<keyword evidence="7" id="KW-0378">Hydrolase</keyword>
<evidence type="ECO:0000256" key="4">
    <source>
        <dbReference type="ARBA" id="ARBA00022670"/>
    </source>
</evidence>
<dbReference type="InterPro" id="IPR001264">
    <property type="entry name" value="Glyco_trans_51"/>
</dbReference>
<keyword evidence="12" id="KW-0961">Cell wall biogenesis/degradation</keyword>
<dbReference type="GO" id="GO:0071555">
    <property type="term" value="P:cell wall organization"/>
    <property type="evidence" value="ECO:0007669"/>
    <property type="project" value="UniProtKB-KW"/>
</dbReference>
<feature type="region of interest" description="Disordered" evidence="15">
    <location>
        <begin position="1"/>
        <end position="24"/>
    </location>
</feature>
<accession>A0A1F6G1G6</accession>
<evidence type="ECO:0000256" key="16">
    <source>
        <dbReference type="SAM" id="Phobius"/>
    </source>
</evidence>
<dbReference type="InterPro" id="IPR023346">
    <property type="entry name" value="Lysozyme-like_dom_sf"/>
</dbReference>
<dbReference type="SUPFAM" id="SSF53955">
    <property type="entry name" value="Lysozyme-like"/>
    <property type="match status" value="1"/>
</dbReference>
<evidence type="ECO:0000256" key="8">
    <source>
        <dbReference type="ARBA" id="ARBA00022960"/>
    </source>
</evidence>
<keyword evidence="3" id="KW-0121">Carboxypeptidase</keyword>
<comment type="caution">
    <text evidence="19">The sequence shown here is derived from an EMBL/GenBank/DDBJ whole genome shotgun (WGS) entry which is preliminary data.</text>
</comment>
<evidence type="ECO:0000256" key="5">
    <source>
        <dbReference type="ARBA" id="ARBA00022676"/>
    </source>
</evidence>
<evidence type="ECO:0000256" key="14">
    <source>
        <dbReference type="ARBA" id="ARBA00049902"/>
    </source>
</evidence>
<reference evidence="19 20" key="1">
    <citation type="journal article" date="2016" name="Nat. Commun.">
        <title>Thousands of microbial genomes shed light on interconnected biogeochemical processes in an aquifer system.</title>
        <authorList>
            <person name="Anantharaman K."/>
            <person name="Brown C.T."/>
            <person name="Hug L.A."/>
            <person name="Sharon I."/>
            <person name="Castelle C.J."/>
            <person name="Probst A.J."/>
            <person name="Thomas B.C."/>
            <person name="Singh A."/>
            <person name="Wilkins M.J."/>
            <person name="Karaoz U."/>
            <person name="Brodie E.L."/>
            <person name="Williams K.H."/>
            <person name="Hubbard S.S."/>
            <person name="Banfield J.F."/>
        </authorList>
    </citation>
    <scope>NUCLEOTIDE SEQUENCE [LARGE SCALE GENOMIC DNA]</scope>
</reference>
<evidence type="ECO:0000256" key="15">
    <source>
        <dbReference type="SAM" id="MobiDB-lite"/>
    </source>
</evidence>
<dbReference type="GO" id="GO:0006508">
    <property type="term" value="P:proteolysis"/>
    <property type="evidence" value="ECO:0007669"/>
    <property type="project" value="UniProtKB-KW"/>
</dbReference>
<keyword evidence="11" id="KW-0511">Multifunctional enzyme</keyword>
<evidence type="ECO:0000256" key="13">
    <source>
        <dbReference type="ARBA" id="ARBA00044770"/>
    </source>
</evidence>
<gene>
    <name evidence="19" type="ORF">A3H16_01365</name>
</gene>
<comment type="catalytic activity">
    <reaction evidence="14">
        <text>[GlcNAc-(1-&gt;4)-Mur2Ac(oyl-L-Ala-gamma-D-Glu-L-Lys-D-Ala-D-Ala)](n)-di-trans,octa-cis-undecaprenyl diphosphate + beta-D-GlcNAc-(1-&gt;4)-Mur2Ac(oyl-L-Ala-gamma-D-Glu-L-Lys-D-Ala-D-Ala)-di-trans,octa-cis-undecaprenyl diphosphate = [GlcNAc-(1-&gt;4)-Mur2Ac(oyl-L-Ala-gamma-D-Glu-L-Lys-D-Ala-D-Ala)](n+1)-di-trans,octa-cis-undecaprenyl diphosphate + di-trans,octa-cis-undecaprenyl diphosphate + H(+)</text>
        <dbReference type="Rhea" id="RHEA:23708"/>
        <dbReference type="Rhea" id="RHEA-COMP:9602"/>
        <dbReference type="Rhea" id="RHEA-COMP:9603"/>
        <dbReference type="ChEBI" id="CHEBI:15378"/>
        <dbReference type="ChEBI" id="CHEBI:58405"/>
        <dbReference type="ChEBI" id="CHEBI:60033"/>
        <dbReference type="ChEBI" id="CHEBI:78435"/>
        <dbReference type="EC" id="2.4.99.28"/>
    </reaction>
</comment>
<dbReference type="AlphaFoldDB" id="A0A1F6G1G6"/>
<keyword evidence="16" id="KW-1133">Transmembrane helix</keyword>
<evidence type="ECO:0000256" key="10">
    <source>
        <dbReference type="ARBA" id="ARBA00023136"/>
    </source>
</evidence>
<evidence type="ECO:0000256" key="1">
    <source>
        <dbReference type="ARBA" id="ARBA00004236"/>
    </source>
</evidence>
<keyword evidence="16" id="KW-0812">Transmembrane</keyword>
<feature type="domain" description="Penicillin-binding protein transpeptidase" evidence="17">
    <location>
        <begin position="454"/>
        <end position="722"/>
    </location>
</feature>
<organism evidence="19 20">
    <name type="scientific">Candidatus Kaiserbacteria bacterium RIFCSPLOWO2_12_FULL_53_8</name>
    <dbReference type="NCBI Taxonomy" id="1798529"/>
    <lineage>
        <taxon>Bacteria</taxon>
        <taxon>Candidatus Kaiseribacteriota</taxon>
    </lineage>
</organism>
<evidence type="ECO:0000256" key="6">
    <source>
        <dbReference type="ARBA" id="ARBA00022679"/>
    </source>
</evidence>
<keyword evidence="4" id="KW-0645">Protease</keyword>
<keyword evidence="5" id="KW-0328">Glycosyltransferase</keyword>
<dbReference type="InterPro" id="IPR050396">
    <property type="entry name" value="Glycosyltr_51/Transpeptidase"/>
</dbReference>
<feature type="domain" description="Glycosyl transferase family 51" evidence="18">
    <location>
        <begin position="122"/>
        <end position="285"/>
    </location>
</feature>
<dbReference type="Pfam" id="PF00905">
    <property type="entry name" value="Transpeptidase"/>
    <property type="match status" value="1"/>
</dbReference>
<dbReference type="EMBL" id="MFMQ01000026">
    <property type="protein sequence ID" value="OGG91962.1"/>
    <property type="molecule type" value="Genomic_DNA"/>
</dbReference>
<keyword evidence="2" id="KW-1003">Cell membrane</keyword>
<feature type="compositionally biased region" description="Basic and acidic residues" evidence="15">
    <location>
        <begin position="1"/>
        <end position="18"/>
    </location>
</feature>
<dbReference type="GO" id="GO:0030288">
    <property type="term" value="C:outer membrane-bounded periplasmic space"/>
    <property type="evidence" value="ECO:0007669"/>
    <property type="project" value="TreeGrafter"/>
</dbReference>
<dbReference type="GO" id="GO:0004180">
    <property type="term" value="F:carboxypeptidase activity"/>
    <property type="evidence" value="ECO:0007669"/>
    <property type="project" value="UniProtKB-KW"/>
</dbReference>
<evidence type="ECO:0000256" key="9">
    <source>
        <dbReference type="ARBA" id="ARBA00022984"/>
    </source>
</evidence>
<evidence type="ECO:0000259" key="18">
    <source>
        <dbReference type="Pfam" id="PF00912"/>
    </source>
</evidence>
<dbReference type="PANTHER" id="PTHR32282">
    <property type="entry name" value="BINDING PROTEIN TRANSPEPTIDASE, PUTATIVE-RELATED"/>
    <property type="match status" value="1"/>
</dbReference>
<evidence type="ECO:0000313" key="20">
    <source>
        <dbReference type="Proteomes" id="UP000178601"/>
    </source>
</evidence>
<dbReference type="InterPro" id="IPR012338">
    <property type="entry name" value="Beta-lactam/transpept-like"/>
</dbReference>
<evidence type="ECO:0000256" key="12">
    <source>
        <dbReference type="ARBA" id="ARBA00023316"/>
    </source>
</evidence>
<keyword evidence="8" id="KW-0133">Cell shape</keyword>
<dbReference type="GO" id="GO:0008955">
    <property type="term" value="F:peptidoglycan glycosyltransferase activity"/>
    <property type="evidence" value="ECO:0007669"/>
    <property type="project" value="UniProtKB-EC"/>
</dbReference>
<sequence length="1066" mass="118320">MSDSSFSHREIYQEENPRKSGGRGILRRRAVNTSGMGKIRARITGFLQPLITSVRRYLLWLRSSRSRRELFQKLLRSGLYFGAVLGVWIVLYLGYILFTLPDVDKVGALIAAESTVITDRNGTELYRIHGEEDRTLVSLDHISDYVEQATIAIEDQRFFERGCFDVIGFSRAAFSQFLPSFFVRSGGSTLTQQFSKNALIGTRKRKITRKLREYILSCQLERRYSKSEILEFYLNRIPYGNNAHGVERASMTYFAKSSSGLTLAEASVLAALPQLPTYLSPYGENVRTTFSEEGTKRFLKGKIQSANDVRDNDFWLGIVGQCFVGGSGSLIVSMNVPSQECAGVYVGGRTDQVLRNMQDQRFITEEERSAALKELQSIIFRRARENIRAPHFVFFVKEFVEEKFRGQFDSGFLESGGLTVTTTLDWDVQKIAERVVNEVGKVNEELYDAHNAALLAADPKSGQILAYVGNRDYWDEAANGNVDVIRSPRQPGSSFKPFVYAAAFLNGASPATVLYDIPTQIGDDMPENFDNTFWGPLTVRRALGASRNVPAAKAFFLAGGEDAIVELASSMGVPTVKTRRDELTRSRGTRYEYGWPLALGAAEVPLYEMVQGYTTFARLGKAIDLLPVLKIEDRRGNILYEAPVEAEERDVLDPRTAAMITSILSDESVRPEGFWREQLTVPGFPTAAKTGTSNKCLRRDQRTNVCLESKPDNTWTIGYTPALIAGAWAGNASGGVLSAKATGLTTDTPIWRQFMMAAHKHLAPATGAFPMPEGLTSAQISELSGKLASPCTPLERRRAELFFEGQAPKEFDDACVQIEIDKLTGLLASNECPVEAREAGSFFQPKSELPERWPLWETALRRWAGDLSRSPVHARTKLADLVEPINIAEEKSSVFWKTVGIDETGNPVRVLRSTGAFLPLPLPLAPTEQCKLSITPGRLTLPTLRIVSPGDGGSATTPSFRPDIQFTVGRSVRDVLYELDGRLVARTDSGSTMEPMIRLPRRFDASGTHTLKVTLTDSYFNQVSDSVRFTFREDEGTPQVRIIEPVPGSSLTIVSQVTIRAEAEDP</sequence>
<protein>
    <recommendedName>
        <fullName evidence="13">peptidoglycan glycosyltransferase</fullName>
        <ecNumber evidence="13">2.4.99.28</ecNumber>
    </recommendedName>
</protein>
<comment type="subcellular location">
    <subcellularLocation>
        <location evidence="1">Cell membrane</location>
    </subcellularLocation>
</comment>
<feature type="transmembrane region" description="Helical" evidence="16">
    <location>
        <begin position="79"/>
        <end position="98"/>
    </location>
</feature>
<dbReference type="Pfam" id="PF00912">
    <property type="entry name" value="Transgly"/>
    <property type="match status" value="1"/>
</dbReference>
<evidence type="ECO:0000256" key="2">
    <source>
        <dbReference type="ARBA" id="ARBA00022475"/>
    </source>
</evidence>
<dbReference type="PANTHER" id="PTHR32282:SF11">
    <property type="entry name" value="PENICILLIN-BINDING PROTEIN 1B"/>
    <property type="match status" value="1"/>
</dbReference>
<dbReference type="InterPro" id="IPR001460">
    <property type="entry name" value="PCN-bd_Tpept"/>
</dbReference>
<keyword evidence="9" id="KW-0573">Peptidoglycan synthesis</keyword>
<keyword evidence="10 16" id="KW-0472">Membrane</keyword>
<feature type="non-terminal residue" evidence="19">
    <location>
        <position position="1066"/>
    </location>
</feature>
<dbReference type="Gene3D" id="3.40.710.10">
    <property type="entry name" value="DD-peptidase/beta-lactamase superfamily"/>
    <property type="match status" value="1"/>
</dbReference>
<evidence type="ECO:0000256" key="3">
    <source>
        <dbReference type="ARBA" id="ARBA00022645"/>
    </source>
</evidence>
<dbReference type="Gene3D" id="1.10.3810.10">
    <property type="entry name" value="Biosynthetic peptidoglycan transglycosylase-like"/>
    <property type="match status" value="1"/>
</dbReference>
<evidence type="ECO:0000259" key="17">
    <source>
        <dbReference type="Pfam" id="PF00905"/>
    </source>
</evidence>
<dbReference type="SUPFAM" id="SSF56601">
    <property type="entry name" value="beta-lactamase/transpeptidase-like"/>
    <property type="match status" value="1"/>
</dbReference>